<evidence type="ECO:0000256" key="1">
    <source>
        <dbReference type="ARBA" id="ARBA00008416"/>
    </source>
</evidence>
<dbReference type="Proteomes" id="UP001501581">
    <property type="component" value="Unassembled WGS sequence"/>
</dbReference>
<evidence type="ECO:0000313" key="6">
    <source>
        <dbReference type="Proteomes" id="UP001501581"/>
    </source>
</evidence>
<organism evidence="5 6">
    <name type="scientific">Nocardioides dubius</name>
    <dbReference type="NCBI Taxonomy" id="317019"/>
    <lineage>
        <taxon>Bacteria</taxon>
        <taxon>Bacillati</taxon>
        <taxon>Actinomycetota</taxon>
        <taxon>Actinomycetes</taxon>
        <taxon>Propionibacteriales</taxon>
        <taxon>Nocardioidaceae</taxon>
        <taxon>Nocardioides</taxon>
    </lineage>
</organism>
<proteinExistence type="inferred from homology"/>
<dbReference type="InterPro" id="IPR014710">
    <property type="entry name" value="RmlC-like_jellyroll"/>
</dbReference>
<dbReference type="Pfam" id="PF02678">
    <property type="entry name" value="Pirin"/>
    <property type="match status" value="1"/>
</dbReference>
<evidence type="ECO:0000259" key="3">
    <source>
        <dbReference type="Pfam" id="PF02678"/>
    </source>
</evidence>
<keyword evidence="6" id="KW-1185">Reference proteome</keyword>
<name>A0ABP4EMX9_9ACTN</name>
<dbReference type="Pfam" id="PF05726">
    <property type="entry name" value="Pirin_C"/>
    <property type="match status" value="1"/>
</dbReference>
<dbReference type="InterPro" id="IPR011051">
    <property type="entry name" value="RmlC_Cupin_sf"/>
</dbReference>
<evidence type="ECO:0000259" key="4">
    <source>
        <dbReference type="Pfam" id="PF05726"/>
    </source>
</evidence>
<dbReference type="InterPro" id="IPR012093">
    <property type="entry name" value="Pirin"/>
</dbReference>
<dbReference type="RefSeq" id="WP_343996829.1">
    <property type="nucleotide sequence ID" value="NZ_BAAALG010000017.1"/>
</dbReference>
<dbReference type="PANTHER" id="PTHR13903:SF8">
    <property type="entry name" value="PIRIN"/>
    <property type="match status" value="1"/>
</dbReference>
<feature type="domain" description="Pirin C-terminal" evidence="4">
    <location>
        <begin position="210"/>
        <end position="312"/>
    </location>
</feature>
<dbReference type="SUPFAM" id="SSF51182">
    <property type="entry name" value="RmlC-like cupins"/>
    <property type="match status" value="1"/>
</dbReference>
<accession>A0ABP4EMX9</accession>
<dbReference type="InterPro" id="IPR003829">
    <property type="entry name" value="Pirin_N_dom"/>
</dbReference>
<dbReference type="Gene3D" id="2.60.120.10">
    <property type="entry name" value="Jelly Rolls"/>
    <property type="match status" value="2"/>
</dbReference>
<protein>
    <submittedName>
        <fullName evidence="5">Pirin family protein</fullName>
    </submittedName>
</protein>
<dbReference type="InterPro" id="IPR008778">
    <property type="entry name" value="Pirin_C_dom"/>
</dbReference>
<gene>
    <name evidence="5" type="ORF">GCM10009668_41420</name>
</gene>
<sequence>MTANRNPAATTSGEVVTLNGPWPGVGPFLFTAYHLDEYPAGNADLGPAEGVAGRPIGQDFNNPSGWNMYHAETVPGFPAHPHRGFETITVVRQGTVDHADSTGAGARYGAGDVQWVTAGAGVVHSEMFPLLNQDADNPFEIYQVWINLPAASKMADPQFTMMWREQVPVIEADGAKVSVVAGEFGGRTAVAPPVASWAAQAEADVRILLIELDAHASVTVPGTRAGTERMLYVHGAGGVEAGGVAVAVASGQGFKPGDDGAVTVTAGDAPSVVLLLQGKPIGEPVAQAGPFVMNTRAELVQAYEDYQRTQFGGWPWPSTAPVHPAETERFAVFGDGTEQHPGGR</sequence>
<reference evidence="6" key="1">
    <citation type="journal article" date="2019" name="Int. J. Syst. Evol. Microbiol.">
        <title>The Global Catalogue of Microorganisms (GCM) 10K type strain sequencing project: providing services to taxonomists for standard genome sequencing and annotation.</title>
        <authorList>
            <consortium name="The Broad Institute Genomics Platform"/>
            <consortium name="The Broad Institute Genome Sequencing Center for Infectious Disease"/>
            <person name="Wu L."/>
            <person name="Ma J."/>
        </authorList>
    </citation>
    <scope>NUCLEOTIDE SEQUENCE [LARGE SCALE GENOMIC DNA]</scope>
    <source>
        <strain evidence="6">JCM 13008</strain>
    </source>
</reference>
<dbReference type="EMBL" id="BAAALG010000017">
    <property type="protein sequence ID" value="GAA1114582.1"/>
    <property type="molecule type" value="Genomic_DNA"/>
</dbReference>
<evidence type="ECO:0000313" key="5">
    <source>
        <dbReference type="EMBL" id="GAA1114582.1"/>
    </source>
</evidence>
<evidence type="ECO:0000256" key="2">
    <source>
        <dbReference type="RuleBase" id="RU003457"/>
    </source>
</evidence>
<feature type="domain" description="Pirin N-terminal" evidence="3">
    <location>
        <begin position="67"/>
        <end position="146"/>
    </location>
</feature>
<comment type="similarity">
    <text evidence="1 2">Belongs to the pirin family.</text>
</comment>
<dbReference type="PANTHER" id="PTHR13903">
    <property type="entry name" value="PIRIN-RELATED"/>
    <property type="match status" value="1"/>
</dbReference>
<comment type="caution">
    <text evidence="5">The sequence shown here is derived from an EMBL/GenBank/DDBJ whole genome shotgun (WGS) entry which is preliminary data.</text>
</comment>